<dbReference type="EMBL" id="CM043780">
    <property type="protein sequence ID" value="KAI4836618.1"/>
    <property type="molecule type" value="Genomic_DNA"/>
</dbReference>
<organism evidence="1 2">
    <name type="scientific">Plasmodium brasilianum</name>
    <dbReference type="NCBI Taxonomy" id="5824"/>
    <lineage>
        <taxon>Eukaryota</taxon>
        <taxon>Sar</taxon>
        <taxon>Alveolata</taxon>
        <taxon>Apicomplexa</taxon>
        <taxon>Aconoidasida</taxon>
        <taxon>Haemosporida</taxon>
        <taxon>Plasmodiidae</taxon>
        <taxon>Plasmodium</taxon>
        <taxon>Plasmodium (Plasmodium)</taxon>
    </lineage>
</organism>
<evidence type="ECO:0000313" key="1">
    <source>
        <dbReference type="EMBL" id="KAI4836618.1"/>
    </source>
</evidence>
<reference evidence="1" key="1">
    <citation type="submission" date="2022-06" db="EMBL/GenBank/DDBJ databases">
        <title>The First Complete Genome of the Simian Malaria Parasite Plasmodium brasilianum.</title>
        <authorList>
            <person name="Bajic M."/>
            <person name="Ravishankar S."/>
        </authorList>
    </citation>
    <scope>NUCLEOTIDE SEQUENCE</scope>
    <source>
        <strain evidence="1">Bolivian I</strain>
    </source>
</reference>
<gene>
    <name evidence="1" type="ORF">MKS88_004417</name>
</gene>
<protein>
    <submittedName>
        <fullName evidence="1">Uncharacterized protein</fullName>
    </submittedName>
</protein>
<proteinExistence type="predicted"/>
<evidence type="ECO:0000313" key="2">
    <source>
        <dbReference type="Proteomes" id="UP001056978"/>
    </source>
</evidence>
<keyword evidence="2" id="KW-1185">Reference proteome</keyword>
<sequence>MTTLLSQNSEVQITSSNKNEKKKKKKSSNNNEVKNNNKKKEKINIRKEEDTRHYGHHEVNLYSQNSSLEGKKKIKKEKKKEKKDKEKGKDKDEDKNENKDEDKNEKKDEDKQMVEKDVDEDVNERVNDSEQSVKGKIEIYQSTLDDTNERKLPKNENHVKKEKEKGESKRRDKKKKKKEQTKKEREINVATNQHDELDLNKINDDNEYVTNIPQNQINNNYNDSSLTERYKNDDNKQSVDKELDHSRKDFHEPYNDELKKMKSTKREKRKKDKKDLNSTNDSIRRIPRSNEYEQLHAKSSIEDMHFTETLNKNLELKKKDEKKTSASKKMRENSNMHMEKNTDILPNIEASSKLKGDEGELAASRNCSDHLYEEKCLVGDVKSDVKNSERKEKKKKEKKNHTKENEKKEKKKKEEKRNKKKEKGKREMNIESSGEASVQAGVHPNVVPIVEPDVEPTVADADLNAEMNDAKEDSVGETKSNSEQSEVEFNNKGKPSEYETNKTEIKDNVKLKSDNFLLINNEEKALDKRTKLDKNVLNIMYNANDVKRLDTYESKICVVNSIQDISCISSEKDDINKDSNMCKAFSYSNKSKAFDLLSYLKDNVKNCRNMLKEENLEIYERKCIKEVISFHKLKLKCLKRIKKEFIKNKHLETTSVQQDNNAESSNSSEEDKQDIIKKFEQYNSITLDESYEMENITMYRGDTNKQKKKRKKEKKEICNMVHRSDSSIKIDQQEELNYFNSNKLINRKCYEMIKSSGTSASSLNERNVLGDSQDVYKLSEYKLKDLTLKRCESKKFNVEKVEDHKEENKDNDVKPKKENILKNVDIDKEEENPASKNIFETIFNFYSKEVDQDIFRNNCDSANRTGDGENTLKGMDIELFLNFAKHYKIIKSLLTKSELEKIFFNECKGNTYIQHKHFKKVLMICAQIAFTKPPHKVNFTDTNKIYVFLISWLCNNSPEQQKKIILKIISPIYSTILNENSKIMDGSKIDTKKWSDVKNSLLKSRQSSFCVMEKGKKPQKDGALNNSQNFYMLSNNSEKAKYFRHNTNIAKFEENEETAETAEIAEIAEIAKFPLQYF</sequence>
<comment type="caution">
    <text evidence="1">The sequence shown here is derived from an EMBL/GenBank/DDBJ whole genome shotgun (WGS) entry which is preliminary data.</text>
</comment>
<name>A0ACB9Y764_PLABR</name>
<dbReference type="Proteomes" id="UP001056978">
    <property type="component" value="Chromosome 12"/>
</dbReference>
<accession>A0ACB9Y764</accession>